<dbReference type="GO" id="GO:0009307">
    <property type="term" value="P:DNA restriction-modification system"/>
    <property type="evidence" value="ECO:0007669"/>
    <property type="project" value="UniProtKB-KW"/>
</dbReference>
<dbReference type="Pfam" id="PF04313">
    <property type="entry name" value="HSDR_N"/>
    <property type="match status" value="1"/>
</dbReference>
<accession>A0A4Q2R6X5</accession>
<dbReference type="SMART" id="SM00487">
    <property type="entry name" value="DEXDc"/>
    <property type="match status" value="1"/>
</dbReference>
<dbReference type="Pfam" id="PF22679">
    <property type="entry name" value="T1R_D3-like"/>
    <property type="match status" value="1"/>
</dbReference>
<keyword evidence="3" id="KW-0378">Hydrolase</keyword>
<dbReference type="Gene3D" id="3.40.50.300">
    <property type="entry name" value="P-loop containing nucleotide triphosphate hydrolases"/>
    <property type="match status" value="2"/>
</dbReference>
<feature type="compositionally biased region" description="Basic and acidic residues" evidence="1">
    <location>
        <begin position="999"/>
        <end position="1014"/>
    </location>
</feature>
<dbReference type="InterPro" id="IPR014001">
    <property type="entry name" value="Helicase_ATP-bd"/>
</dbReference>
<evidence type="ECO:0000313" key="4">
    <source>
        <dbReference type="Proteomes" id="UP000289411"/>
    </source>
</evidence>
<proteinExistence type="predicted"/>
<dbReference type="GO" id="GO:0003677">
    <property type="term" value="F:DNA binding"/>
    <property type="evidence" value="ECO:0007669"/>
    <property type="project" value="UniProtKB-KW"/>
</dbReference>
<comment type="caution">
    <text evidence="3">The sequence shown here is derived from an EMBL/GenBank/DDBJ whole genome shotgun (WGS) entry which is preliminary data.</text>
</comment>
<dbReference type="EMBL" id="QYBC01000023">
    <property type="protein sequence ID" value="RYB02142.1"/>
    <property type="molecule type" value="Genomic_DNA"/>
</dbReference>
<reference evidence="3 4" key="1">
    <citation type="submission" date="2018-09" db="EMBL/GenBank/DDBJ databases">
        <authorList>
            <person name="Grouzdev D.S."/>
            <person name="Krutkina M.S."/>
        </authorList>
    </citation>
    <scope>NUCLEOTIDE SEQUENCE [LARGE SCALE GENOMIC DNA]</scope>
    <source>
        <strain evidence="3 4">RmlP001</strain>
    </source>
</reference>
<feature type="region of interest" description="Disordered" evidence="1">
    <location>
        <begin position="982"/>
        <end position="1014"/>
    </location>
</feature>
<protein>
    <submittedName>
        <fullName evidence="3">Type I restriction endonuclease subunit R</fullName>
    </submittedName>
</protein>
<dbReference type="Proteomes" id="UP000289411">
    <property type="component" value="Unassembled WGS sequence"/>
</dbReference>
<dbReference type="InterPro" id="IPR007409">
    <property type="entry name" value="Restrct_endonuc_type1_HsdR_N"/>
</dbReference>
<reference evidence="3 4" key="2">
    <citation type="submission" date="2019-02" db="EMBL/GenBank/DDBJ databases">
        <title>'Lichenibacterium ramalinii' gen. nov. sp. nov., 'Lichenibacterium minor' gen. nov. sp. nov.</title>
        <authorList>
            <person name="Pankratov T."/>
        </authorList>
    </citation>
    <scope>NUCLEOTIDE SEQUENCE [LARGE SCALE GENOMIC DNA]</scope>
    <source>
        <strain evidence="3 4">RmlP001</strain>
    </source>
</reference>
<dbReference type="OrthoDB" id="9758243at2"/>
<dbReference type="InterPro" id="IPR055180">
    <property type="entry name" value="HsdR_RecA-like_helicase_dom_2"/>
</dbReference>
<evidence type="ECO:0000259" key="2">
    <source>
        <dbReference type="PROSITE" id="PS51192"/>
    </source>
</evidence>
<dbReference type="Pfam" id="PF18766">
    <property type="entry name" value="SWI2_SNF2"/>
    <property type="match status" value="1"/>
</dbReference>
<dbReference type="PANTHER" id="PTHR42927:SF1">
    <property type="entry name" value="HELICASE SUPERFAMILY 1 AND 2 DOMAIN-CONTAINING PROTEIN"/>
    <property type="match status" value="1"/>
</dbReference>
<keyword evidence="4" id="KW-1185">Reference proteome</keyword>
<dbReference type="PROSITE" id="PS51192">
    <property type="entry name" value="HELICASE_ATP_BIND_1"/>
    <property type="match status" value="1"/>
</dbReference>
<feature type="domain" description="Helicase ATP-binding" evidence="2">
    <location>
        <begin position="299"/>
        <end position="479"/>
    </location>
</feature>
<organism evidence="3 4">
    <name type="scientific">Lichenibacterium ramalinae</name>
    <dbReference type="NCBI Taxonomy" id="2316527"/>
    <lineage>
        <taxon>Bacteria</taxon>
        <taxon>Pseudomonadati</taxon>
        <taxon>Pseudomonadota</taxon>
        <taxon>Alphaproteobacteria</taxon>
        <taxon>Hyphomicrobiales</taxon>
        <taxon>Lichenihabitantaceae</taxon>
        <taxon>Lichenibacterium</taxon>
    </lineage>
</organism>
<dbReference type="InterPro" id="IPR040980">
    <property type="entry name" value="SWI2_SNF2"/>
</dbReference>
<gene>
    <name evidence="3" type="ORF">D3272_22745</name>
</gene>
<evidence type="ECO:0000256" key="1">
    <source>
        <dbReference type="SAM" id="MobiDB-lite"/>
    </source>
</evidence>
<dbReference type="Gene3D" id="3.90.1570.50">
    <property type="match status" value="1"/>
</dbReference>
<evidence type="ECO:0000313" key="3">
    <source>
        <dbReference type="EMBL" id="RYB02142.1"/>
    </source>
</evidence>
<name>A0A4Q2R6X5_9HYPH</name>
<dbReference type="GO" id="GO:0005524">
    <property type="term" value="F:ATP binding"/>
    <property type="evidence" value="ECO:0007669"/>
    <property type="project" value="UniProtKB-KW"/>
</dbReference>
<sequence>MTGNAGVHREEVLEKHFVERLVKAQGYELRTASDYHVGRALDSGPLLRFVQETQKSEWDRFVAQYAGSSEQAFLEGVERARKATGTIGLLRQGLKFVPGIKFDVCAFAPASGVNADLVTRYGKNILSVIRQVRYSARNGNEIDVVLFVNGIPVVTIEIKNKPTGTTLRDAENQYRKDRPPANEPLLEFKRGAVVHFALDDDNASMTTRLENGKTKFVPFDRGRDGGAGNPDIPGDFRVGYLWADQPEMPAVFSREVLLQILGSFVHVEKTEDDKGTKKQAVVFPRYHQLAAVRAIVADAKAKKSGQNYLVQHSAGSGKSNTIAWTAHRLISLHDDVDQPVFNTVVIVTDRIVLDRQLQGTVSQFEQTPGLVKKIDGTSRQLKAAIEGGARIIITTIQKFGTEHVKELAGQRGRTFAVLVDEAHGSQSGANATALGAALGGGDPSATVEEAIAEHQRSRGPQPNVSYVAFTATPRNVTLERFGRPGPGGRMRAFHAYPMRQAIEEGFILDVLQSYMTYKAYYSLEKAVDDDPEMNVRRARPKVARFASLHPTAVDQKVWVIVEHFRRHVMADIGGQAKAMVVTASREHALRYHQSMRDHIAEQGYTDMKALVAFSGELEVDGHRYTEAGINGFSETELPGRFDAEQDCRVLIVAEKYQTGFDQPKLAAMYVDRKLAGLQAVQTLSRLNRTTTDKRRTFILDFQNEVEDIKGAFEPFYQSTTLSERSDLNQVYVLENKLRGSSIIDRDDVEAFARIYFKGDLTAQDRIGLQALLRPAIDRFEEEDEGRQEEFRSTARSFSRFYAFVAQIVSLSDTDIEKLDAYVGYLLRLLPEREVPGDNEITDDMVRLRAFRLVAREEQDASLTPTAGRALDPITEFGGGIAEEEEEALSEIVRVFNDRHGTDFRPEDMRKFEEDGDTVADDEDMTEMLRNNPRDVVFPFFNQKMFNALVRRMQRENKLGNIIMTDPVVRERLTRHLFDRAVSRTAKPGNKASDQARLTPVDHDKTGKQEREFKA</sequence>
<dbReference type="GO" id="GO:0009035">
    <property type="term" value="F:type I site-specific deoxyribonuclease activity"/>
    <property type="evidence" value="ECO:0007669"/>
    <property type="project" value="UniProtKB-EC"/>
</dbReference>
<dbReference type="InterPro" id="IPR027417">
    <property type="entry name" value="P-loop_NTPase"/>
</dbReference>
<keyword evidence="3" id="KW-0540">Nuclease</keyword>
<dbReference type="SUPFAM" id="SSF52540">
    <property type="entry name" value="P-loop containing nucleoside triphosphate hydrolases"/>
    <property type="match status" value="1"/>
</dbReference>
<keyword evidence="3" id="KW-0255">Endonuclease</keyword>
<dbReference type="AlphaFoldDB" id="A0A4Q2R6X5"/>
<dbReference type="PANTHER" id="PTHR42927">
    <property type="entry name" value="HELICASE SUPERFAMILY 1 AND 2 DOMAIN-CONTAINING PROTEIN"/>
    <property type="match status" value="1"/>
</dbReference>